<dbReference type="PANTHER" id="PTHR34665:SF4">
    <property type="entry name" value="DUF3741 DOMAIN-CONTAINING PROTEIN"/>
    <property type="match status" value="1"/>
</dbReference>
<dbReference type="Proteomes" id="UP000287651">
    <property type="component" value="Unassembled WGS sequence"/>
</dbReference>
<dbReference type="EMBL" id="AMZH03000607">
    <property type="protein sequence ID" value="RRT82875.1"/>
    <property type="molecule type" value="Genomic_DNA"/>
</dbReference>
<feature type="compositionally biased region" description="Basic residues" evidence="1">
    <location>
        <begin position="165"/>
        <end position="175"/>
    </location>
</feature>
<feature type="region of interest" description="Disordered" evidence="1">
    <location>
        <begin position="153"/>
        <end position="175"/>
    </location>
</feature>
<sequence length="175" mass="18410">MDRAKRRTKASSSTGAATEDELATTKAAAWAWYQRGSGSDGRGVGEFDLGGRGGAASAAGAGRKQRPSRYKLEALAASEEKPRPVPLLDVYDIERITRELERLVMASDGGGRQREVAFATATTREGRKAASGSRARPWICGATAADVAALPARGRGKAATTALHRSGRPRAGKRS</sequence>
<evidence type="ECO:0000313" key="2">
    <source>
        <dbReference type="EMBL" id="RRT82875.1"/>
    </source>
</evidence>
<comment type="caution">
    <text evidence="2">The sequence shown here is derived from an EMBL/GenBank/DDBJ whole genome shotgun (WGS) entry which is preliminary data.</text>
</comment>
<feature type="region of interest" description="Disordered" evidence="1">
    <location>
        <begin position="1"/>
        <end position="22"/>
    </location>
</feature>
<organism evidence="2 3">
    <name type="scientific">Ensete ventricosum</name>
    <name type="common">Abyssinian banana</name>
    <name type="synonym">Musa ensete</name>
    <dbReference type="NCBI Taxonomy" id="4639"/>
    <lineage>
        <taxon>Eukaryota</taxon>
        <taxon>Viridiplantae</taxon>
        <taxon>Streptophyta</taxon>
        <taxon>Embryophyta</taxon>
        <taxon>Tracheophyta</taxon>
        <taxon>Spermatophyta</taxon>
        <taxon>Magnoliopsida</taxon>
        <taxon>Liliopsida</taxon>
        <taxon>Zingiberales</taxon>
        <taxon>Musaceae</taxon>
        <taxon>Ensete</taxon>
    </lineage>
</organism>
<reference evidence="2 3" key="1">
    <citation type="journal article" date="2014" name="Agronomy (Basel)">
        <title>A Draft Genome Sequence for Ensete ventricosum, the Drought-Tolerant Tree Against Hunger.</title>
        <authorList>
            <person name="Harrison J."/>
            <person name="Moore K.A."/>
            <person name="Paszkiewicz K."/>
            <person name="Jones T."/>
            <person name="Grant M."/>
            <person name="Ambacheew D."/>
            <person name="Muzemil S."/>
            <person name="Studholme D.J."/>
        </authorList>
    </citation>
    <scope>NUCLEOTIDE SEQUENCE [LARGE SCALE GENOMIC DNA]</scope>
</reference>
<dbReference type="PANTHER" id="PTHR34665">
    <property type="entry name" value="DUF3741 DOMAIN-CONTAINING PROTEIN"/>
    <property type="match status" value="1"/>
</dbReference>
<proteinExistence type="predicted"/>
<accession>A0A427B326</accession>
<evidence type="ECO:0000313" key="3">
    <source>
        <dbReference type="Proteomes" id="UP000287651"/>
    </source>
</evidence>
<evidence type="ECO:0000256" key="1">
    <source>
        <dbReference type="SAM" id="MobiDB-lite"/>
    </source>
</evidence>
<gene>
    <name evidence="2" type="ORF">B296_00003963</name>
</gene>
<name>A0A427B326_ENSVE</name>
<feature type="region of interest" description="Disordered" evidence="1">
    <location>
        <begin position="36"/>
        <end position="68"/>
    </location>
</feature>
<dbReference type="AlphaFoldDB" id="A0A427B326"/>
<feature type="compositionally biased region" description="Gly residues" evidence="1">
    <location>
        <begin position="38"/>
        <end position="54"/>
    </location>
</feature>
<protein>
    <submittedName>
        <fullName evidence="2">Uncharacterized protein</fullName>
    </submittedName>
</protein>